<dbReference type="EMBL" id="CP064786">
    <property type="protein sequence ID" value="QSG03608.1"/>
    <property type="molecule type" value="Genomic_DNA"/>
</dbReference>
<keyword evidence="6" id="KW-0969">Cilium</keyword>
<keyword evidence="5" id="KW-0472">Membrane</keyword>
<comment type="function">
    <text evidence="4">Flagellin is the subunit protein which polymerizes to form the filaments of archaeal flagella.</text>
</comment>
<evidence type="ECO:0000313" key="7">
    <source>
        <dbReference type="Proteomes" id="UP000663586"/>
    </source>
</evidence>
<evidence type="ECO:0000313" key="6">
    <source>
        <dbReference type="EMBL" id="QSG03608.1"/>
    </source>
</evidence>
<dbReference type="GO" id="GO:0097588">
    <property type="term" value="P:archaeal or bacterial-type flagellum-dependent cell motility"/>
    <property type="evidence" value="ECO:0007669"/>
    <property type="project" value="InterPro"/>
</dbReference>
<keyword evidence="3 4" id="KW-0974">Archaeal flagellum</keyword>
<dbReference type="RefSeq" id="WP_310736969.1">
    <property type="nucleotide sequence ID" value="NZ_CP064786.1"/>
</dbReference>
<dbReference type="GO" id="GO:0005198">
    <property type="term" value="F:structural molecule activity"/>
    <property type="evidence" value="ECO:0007669"/>
    <property type="project" value="InterPro"/>
</dbReference>
<gene>
    <name evidence="6" type="primary">flaB3</name>
    <name evidence="6" type="ORF">AArcS_2412</name>
</gene>
<keyword evidence="5" id="KW-0812">Transmembrane</keyword>
<evidence type="ECO:0000256" key="3">
    <source>
        <dbReference type="ARBA" id="ARBA00022440"/>
    </source>
</evidence>
<evidence type="ECO:0000256" key="1">
    <source>
        <dbReference type="ARBA" id="ARBA00004618"/>
    </source>
</evidence>
<dbReference type="GO" id="GO:0097589">
    <property type="term" value="C:archaeal-type flagellum"/>
    <property type="evidence" value="ECO:0007669"/>
    <property type="project" value="UniProtKB-SubCell"/>
</dbReference>
<keyword evidence="6" id="KW-0282">Flagellum</keyword>
<dbReference type="PANTHER" id="PTHR35903:SF1">
    <property type="entry name" value="FLAGELLIN B1"/>
    <property type="match status" value="1"/>
</dbReference>
<dbReference type="InterPro" id="IPR002774">
    <property type="entry name" value="Flagellin_arc-type"/>
</dbReference>
<feature type="transmembrane region" description="Helical" evidence="5">
    <location>
        <begin position="21"/>
        <end position="46"/>
    </location>
</feature>
<evidence type="ECO:0000256" key="2">
    <source>
        <dbReference type="ARBA" id="ARBA00010256"/>
    </source>
</evidence>
<accession>A0A897MU98</accession>
<organism evidence="6 7">
    <name type="scientific">Natranaeroarchaeum sulfidigenes</name>
    <dbReference type="NCBI Taxonomy" id="2784880"/>
    <lineage>
        <taxon>Archaea</taxon>
        <taxon>Methanobacteriati</taxon>
        <taxon>Methanobacteriota</taxon>
        <taxon>Stenosarchaea group</taxon>
        <taxon>Halobacteria</taxon>
        <taxon>Halobacteriales</taxon>
        <taxon>Natronoarchaeaceae</taxon>
        <taxon>Natranaeroarchaeum</taxon>
    </lineage>
</organism>
<sequence>MEISVPEFTRDNDRGQVGIETLIVFIAMILVAAIAASVLINTAGFLQNQASETSQDSEDQVSNQVLIISSIGEVAEVDGEVENVEFEIDADSADADEADLEYLSGDFDFESDDGDLIVRNVDEDEEFVWTDDTDPVTEGESIALHDEVDYSDDDDIEVEWTDDSTVWDFGTVDDSFDDTETEEVTVEDGENQISEISMTVMQSPGADEIDLSGASIEYIGPDGQDTLTYEDGFDVIGTQDEDETAPVLTQRQDRFTIEIGLEEDGEDLRYLEEGEDATVRITTQSGSEAVTIVNVPQSLSSYDTGDAVEL</sequence>
<dbReference type="NCBIfam" id="TIGR02537">
    <property type="entry name" value="arch_flag_Nterm"/>
    <property type="match status" value="1"/>
</dbReference>
<comment type="similarity">
    <text evidence="2 4">Belongs to the archaeal flagellin family.</text>
</comment>
<dbReference type="PANTHER" id="PTHR35903">
    <property type="entry name" value="FLAGELLIN B1"/>
    <property type="match status" value="1"/>
</dbReference>
<dbReference type="InterPro" id="IPR013373">
    <property type="entry name" value="Flagellin/pilin_N_arc"/>
</dbReference>
<evidence type="ECO:0000256" key="5">
    <source>
        <dbReference type="SAM" id="Phobius"/>
    </source>
</evidence>
<dbReference type="KEGG" id="hara:AArcS_2412"/>
<comment type="subcellular location">
    <subcellularLocation>
        <location evidence="1 4">Archaeal flagellum</location>
    </subcellularLocation>
</comment>
<keyword evidence="7" id="KW-1185">Reference proteome</keyword>
<dbReference type="GeneID" id="84511117"/>
<proteinExistence type="inferred from homology"/>
<keyword evidence="6" id="KW-0966">Cell projection</keyword>
<dbReference type="Proteomes" id="UP000663586">
    <property type="component" value="Chromosome"/>
</dbReference>
<dbReference type="Pfam" id="PF01917">
    <property type="entry name" value="Flagellin_arch-type"/>
    <property type="match status" value="2"/>
</dbReference>
<keyword evidence="5" id="KW-1133">Transmembrane helix</keyword>
<dbReference type="AlphaFoldDB" id="A0A897MU98"/>
<name>A0A897MU98_9EURY</name>
<reference evidence="6" key="1">
    <citation type="submission" date="2020-11" db="EMBL/GenBank/DDBJ databases">
        <title>Carbohydrate-dependent, anaerobic sulfur respiration: A novel catabolism in halophilic archaea.</title>
        <authorList>
            <person name="Sorokin D.Y."/>
            <person name="Messina E."/>
            <person name="Smedile F."/>
            <person name="La Cono V."/>
            <person name="Hallsworth J.E."/>
            <person name="Yakimov M.M."/>
        </authorList>
    </citation>
    <scope>NUCLEOTIDE SEQUENCE</scope>
    <source>
        <strain evidence="6">AArc-S</strain>
    </source>
</reference>
<protein>
    <recommendedName>
        <fullName evidence="4">Flagellin</fullName>
    </recommendedName>
</protein>
<evidence type="ECO:0000256" key="4">
    <source>
        <dbReference type="RuleBase" id="RU361282"/>
    </source>
</evidence>